<name>A0A9P8MNQ9_9HYPO</name>
<keyword evidence="4" id="KW-1185">Reference proteome</keyword>
<dbReference type="Proteomes" id="UP000824596">
    <property type="component" value="Unassembled WGS sequence"/>
</dbReference>
<comment type="caution">
    <text evidence="3">The sequence shown here is derived from an EMBL/GenBank/DDBJ whole genome shotgun (WGS) entry which is preliminary data.</text>
</comment>
<feature type="compositionally biased region" description="Basic and acidic residues" evidence="1">
    <location>
        <begin position="222"/>
        <end position="234"/>
    </location>
</feature>
<dbReference type="Pfam" id="PF20209">
    <property type="entry name" value="DUF6570"/>
    <property type="match status" value="1"/>
</dbReference>
<evidence type="ECO:0000313" key="4">
    <source>
        <dbReference type="Proteomes" id="UP000824596"/>
    </source>
</evidence>
<organism evidence="3 4">
    <name type="scientific">Hirsutella rhossiliensis</name>
    <dbReference type="NCBI Taxonomy" id="111463"/>
    <lineage>
        <taxon>Eukaryota</taxon>
        <taxon>Fungi</taxon>
        <taxon>Dikarya</taxon>
        <taxon>Ascomycota</taxon>
        <taxon>Pezizomycotina</taxon>
        <taxon>Sordariomycetes</taxon>
        <taxon>Hypocreomycetidae</taxon>
        <taxon>Hypocreales</taxon>
        <taxon>Ophiocordycipitaceae</taxon>
        <taxon>Hirsutella</taxon>
    </lineage>
</organism>
<feature type="region of interest" description="Disordered" evidence="1">
    <location>
        <begin position="520"/>
        <end position="541"/>
    </location>
</feature>
<feature type="region of interest" description="Disordered" evidence="1">
    <location>
        <begin position="558"/>
        <end position="606"/>
    </location>
</feature>
<dbReference type="RefSeq" id="XP_044715887.1">
    <property type="nucleotide sequence ID" value="XM_044869145.1"/>
</dbReference>
<evidence type="ECO:0000259" key="2">
    <source>
        <dbReference type="Pfam" id="PF20209"/>
    </source>
</evidence>
<protein>
    <submittedName>
        <fullName evidence="3">Arrestin-lik</fullName>
    </submittedName>
</protein>
<evidence type="ECO:0000313" key="3">
    <source>
        <dbReference type="EMBL" id="KAH0958374.1"/>
    </source>
</evidence>
<proteinExistence type="predicted"/>
<dbReference type="OrthoDB" id="3067952at2759"/>
<evidence type="ECO:0000256" key="1">
    <source>
        <dbReference type="SAM" id="MobiDB-lite"/>
    </source>
</evidence>
<feature type="compositionally biased region" description="Basic and acidic residues" evidence="1">
    <location>
        <begin position="89"/>
        <end position="105"/>
    </location>
</feature>
<dbReference type="GeneID" id="68359803"/>
<sequence length="606" mass="65587">MEDQRRPSHAAGYPASADTKRGGNLAAADTEGGRALAAARRAQRRLGLREKPARTKRNPASADSRGRRSFAAADEKFGRSAGHSATADMEGRRPFAADEKEKPARTEGNPASADGGGRRAFAAADEKFGRSAGYSATTDLRAAGPSPPSSGTSSAVVSIGSQHSPRAIQSRPASRAEIPATTPAAAGLLVGGRDSASAGRSAIRRQAREEQKRKRHLSSGQAERKRARVGERVPRPRELQAEDLASALRHLDEEFEAGERLANEQTWCAPVPRERQVRTVRKFYRAFHDAGTLPIATCTLCYRKRAKGELREMAWEGWEGWSRSGVAGGGRSPFGCQACFPEGRPVAVCAECARWAGREGASPAMHLHGRLGCEHAYPDELKDLTPLEEKLISLNSCYGFVTKYSIPGGQRQSVRYPRHVKGHITVFPNDVQGLAAKVLPHPLVRVMDEIHVSWQGAERPGPRDLSGLLSVRRSAVERALAWLKENNPLYGEVEIDAAEIASWGAAARVPPVVCERLERNEPSARERTQTAQVVPPSERAMDDGGAAEIEEILAMLRQGQDPAEGSRDVGLTCEDDDRDGARPEEDGDVINEVPCPTPLSVTPTFR</sequence>
<gene>
    <name evidence="3" type="ORF">HRG_10675</name>
</gene>
<feature type="region of interest" description="Disordered" evidence="1">
    <location>
        <begin position="136"/>
        <end position="234"/>
    </location>
</feature>
<dbReference type="AlphaFoldDB" id="A0A9P8MNQ9"/>
<dbReference type="InterPro" id="IPR046700">
    <property type="entry name" value="DUF6570"/>
</dbReference>
<reference evidence="3" key="1">
    <citation type="submission" date="2021-09" db="EMBL/GenBank/DDBJ databases">
        <title>A high-quality genome of the endoparasitic fungus Hirsutella rhossiliensis with a comparison of Hirsutella genomes reveals transposable elements contributing to genome size variation.</title>
        <authorList>
            <person name="Lin R."/>
            <person name="Jiao Y."/>
            <person name="Sun X."/>
            <person name="Ling J."/>
            <person name="Xie B."/>
            <person name="Cheng X."/>
        </authorList>
    </citation>
    <scope>NUCLEOTIDE SEQUENCE</scope>
    <source>
        <strain evidence="3">HR02</strain>
    </source>
</reference>
<feature type="compositionally biased region" description="Low complexity" evidence="1">
    <location>
        <begin position="149"/>
        <end position="161"/>
    </location>
</feature>
<feature type="region of interest" description="Disordered" evidence="1">
    <location>
        <begin position="1"/>
        <end position="124"/>
    </location>
</feature>
<accession>A0A9P8MNQ9</accession>
<dbReference type="EMBL" id="JAIZPD010000016">
    <property type="protein sequence ID" value="KAH0958374.1"/>
    <property type="molecule type" value="Genomic_DNA"/>
</dbReference>
<feature type="domain" description="DUF6570" evidence="2">
    <location>
        <begin position="376"/>
        <end position="500"/>
    </location>
</feature>